<protein>
    <recommendedName>
        <fullName evidence="2">Serpin domain-containing protein</fullName>
    </recommendedName>
</protein>
<dbReference type="Pfam" id="PF00079">
    <property type="entry name" value="Serpin"/>
    <property type="match status" value="1"/>
</dbReference>
<dbReference type="AlphaFoldDB" id="A0AAN5CR61"/>
<dbReference type="PANTHER" id="PTHR11461:SF211">
    <property type="entry name" value="GH10112P-RELATED"/>
    <property type="match status" value="1"/>
</dbReference>
<comment type="similarity">
    <text evidence="1">Belongs to the serpin family.</text>
</comment>
<proteinExistence type="inferred from homology"/>
<dbReference type="GO" id="GO:0004867">
    <property type="term" value="F:serine-type endopeptidase inhibitor activity"/>
    <property type="evidence" value="ECO:0007669"/>
    <property type="project" value="InterPro"/>
</dbReference>
<keyword evidence="4" id="KW-1185">Reference proteome</keyword>
<name>A0AAN5CR61_9BILA</name>
<evidence type="ECO:0000259" key="2">
    <source>
        <dbReference type="Pfam" id="PF00079"/>
    </source>
</evidence>
<accession>A0AAN5CR61</accession>
<dbReference type="Gene3D" id="3.30.497.10">
    <property type="entry name" value="Antithrombin, subunit I, domain 2"/>
    <property type="match status" value="1"/>
</dbReference>
<feature type="domain" description="Serpin" evidence="2">
    <location>
        <begin position="7"/>
        <end position="161"/>
    </location>
</feature>
<dbReference type="InterPro" id="IPR023796">
    <property type="entry name" value="Serpin_dom"/>
</dbReference>
<dbReference type="Proteomes" id="UP001328107">
    <property type="component" value="Unassembled WGS sequence"/>
</dbReference>
<dbReference type="SUPFAM" id="SSF56574">
    <property type="entry name" value="Serpins"/>
    <property type="match status" value="1"/>
</dbReference>
<dbReference type="Gene3D" id="2.30.39.10">
    <property type="entry name" value="Alpha-1-antitrypsin, domain 1"/>
    <property type="match status" value="1"/>
</dbReference>
<dbReference type="InterPro" id="IPR042178">
    <property type="entry name" value="Serpin_sf_1"/>
</dbReference>
<evidence type="ECO:0000313" key="3">
    <source>
        <dbReference type="EMBL" id="GMR49022.1"/>
    </source>
</evidence>
<reference evidence="4" key="1">
    <citation type="submission" date="2022-10" db="EMBL/GenBank/DDBJ databases">
        <title>Genome assembly of Pristionchus species.</title>
        <authorList>
            <person name="Yoshida K."/>
            <person name="Sommer R.J."/>
        </authorList>
    </citation>
    <scope>NUCLEOTIDE SEQUENCE [LARGE SCALE GENOMIC DNA]</scope>
    <source>
        <strain evidence="4">RS5460</strain>
    </source>
</reference>
<feature type="non-terminal residue" evidence="3">
    <location>
        <position position="161"/>
    </location>
</feature>
<evidence type="ECO:0000256" key="1">
    <source>
        <dbReference type="ARBA" id="ARBA00009500"/>
    </source>
</evidence>
<dbReference type="GO" id="GO:0005615">
    <property type="term" value="C:extracellular space"/>
    <property type="evidence" value="ECO:0007669"/>
    <property type="project" value="InterPro"/>
</dbReference>
<dbReference type="InterPro" id="IPR000215">
    <property type="entry name" value="Serpin_fam"/>
</dbReference>
<feature type="non-terminal residue" evidence="3">
    <location>
        <position position="1"/>
    </location>
</feature>
<organism evidence="3 4">
    <name type="scientific">Pristionchus mayeri</name>
    <dbReference type="NCBI Taxonomy" id="1317129"/>
    <lineage>
        <taxon>Eukaryota</taxon>
        <taxon>Metazoa</taxon>
        <taxon>Ecdysozoa</taxon>
        <taxon>Nematoda</taxon>
        <taxon>Chromadorea</taxon>
        <taxon>Rhabditida</taxon>
        <taxon>Rhabditina</taxon>
        <taxon>Diplogasteromorpha</taxon>
        <taxon>Diplogasteroidea</taxon>
        <taxon>Neodiplogasteridae</taxon>
        <taxon>Pristionchus</taxon>
    </lineage>
</organism>
<dbReference type="PANTHER" id="PTHR11461">
    <property type="entry name" value="SERINE PROTEASE INHIBITOR, SERPIN"/>
    <property type="match status" value="1"/>
</dbReference>
<sequence length="161" mass="18900">SPEHPFKEMNNFVEETTNGKIKDSLQAEGISDGVKAILINAVYFAGKWRNSFPYIRKRIFNGYNGETEMEFMSQYRQYFRVNLNNDIGSLLIMPYQDEKYNFFYLMSNEYDIERMRMELNGEILNSLIKKSKEQLVHITVPKFKIASKLDGIEVLQKMGIN</sequence>
<comment type="caution">
    <text evidence="3">The sequence shown here is derived from an EMBL/GenBank/DDBJ whole genome shotgun (WGS) entry which is preliminary data.</text>
</comment>
<evidence type="ECO:0000313" key="4">
    <source>
        <dbReference type="Proteomes" id="UP001328107"/>
    </source>
</evidence>
<gene>
    <name evidence="3" type="ORF">PMAYCL1PPCAC_19217</name>
</gene>
<dbReference type="InterPro" id="IPR042185">
    <property type="entry name" value="Serpin_sf_2"/>
</dbReference>
<dbReference type="InterPro" id="IPR036186">
    <property type="entry name" value="Serpin_sf"/>
</dbReference>
<dbReference type="EMBL" id="BTRK01000004">
    <property type="protein sequence ID" value="GMR49022.1"/>
    <property type="molecule type" value="Genomic_DNA"/>
</dbReference>